<feature type="transmembrane region" description="Helical" evidence="11">
    <location>
        <begin position="128"/>
        <end position="148"/>
    </location>
</feature>
<protein>
    <recommendedName>
        <fullName evidence="3">cytochrome-c oxidase</fullName>
        <ecNumber evidence="3">7.1.1.9</ecNumber>
    </recommendedName>
    <alternativeName>
        <fullName evidence="8">Cytochrome aa3 subunit 3</fullName>
    </alternativeName>
    <alternativeName>
        <fullName evidence="9">Cytochrome c oxidase polypeptide III</fullName>
    </alternativeName>
</protein>
<dbReference type="GO" id="GO:0004129">
    <property type="term" value="F:cytochrome-c oxidase activity"/>
    <property type="evidence" value="ECO:0007669"/>
    <property type="project" value="UniProtKB-EC"/>
</dbReference>
<feature type="transmembrane region" description="Helical" evidence="11">
    <location>
        <begin position="42"/>
        <end position="60"/>
    </location>
</feature>
<dbReference type="OrthoDB" id="9810850at2"/>
<evidence type="ECO:0000256" key="7">
    <source>
        <dbReference type="ARBA" id="ARBA00023136"/>
    </source>
</evidence>
<evidence type="ECO:0000256" key="9">
    <source>
        <dbReference type="ARBA" id="ARBA00031625"/>
    </source>
</evidence>
<dbReference type="Pfam" id="PF00510">
    <property type="entry name" value="COX3"/>
    <property type="match status" value="1"/>
</dbReference>
<dbReference type="InterPro" id="IPR035973">
    <property type="entry name" value="Cyt_c_oxidase_su3-like_sf"/>
</dbReference>
<dbReference type="STRING" id="928856.SAMN04488049_103366"/>
<dbReference type="GO" id="GO:0019646">
    <property type="term" value="P:aerobic electron transport chain"/>
    <property type="evidence" value="ECO:0007669"/>
    <property type="project" value="InterPro"/>
</dbReference>
<keyword evidence="6 11" id="KW-1133">Transmembrane helix</keyword>
<evidence type="ECO:0000256" key="6">
    <source>
        <dbReference type="ARBA" id="ARBA00022989"/>
    </source>
</evidence>
<dbReference type="AlphaFoldDB" id="A0A0P1G170"/>
<dbReference type="Gene3D" id="1.20.120.80">
    <property type="entry name" value="Cytochrome c oxidase, subunit III, four-helix bundle"/>
    <property type="match status" value="1"/>
</dbReference>
<dbReference type="InterPro" id="IPR024791">
    <property type="entry name" value="Cyt_c/ubiquinol_Oxase_su3"/>
</dbReference>
<dbReference type="PROSITE" id="PS50253">
    <property type="entry name" value="COX3"/>
    <property type="match status" value="1"/>
</dbReference>
<evidence type="ECO:0000256" key="11">
    <source>
        <dbReference type="SAM" id="Phobius"/>
    </source>
</evidence>
<evidence type="ECO:0000313" key="14">
    <source>
        <dbReference type="Proteomes" id="UP000052022"/>
    </source>
</evidence>
<evidence type="ECO:0000256" key="2">
    <source>
        <dbReference type="ARBA" id="ARBA00010581"/>
    </source>
</evidence>
<evidence type="ECO:0000256" key="1">
    <source>
        <dbReference type="ARBA" id="ARBA00004141"/>
    </source>
</evidence>
<dbReference type="Gene3D" id="1.10.287.70">
    <property type="match status" value="1"/>
</dbReference>
<dbReference type="InterPro" id="IPR000298">
    <property type="entry name" value="Cyt_c_oxidase-like_su3"/>
</dbReference>
<keyword evidence="5" id="KW-1278">Translocase</keyword>
<evidence type="ECO:0000256" key="4">
    <source>
        <dbReference type="ARBA" id="ARBA00022692"/>
    </source>
</evidence>
<dbReference type="GO" id="GO:0016491">
    <property type="term" value="F:oxidoreductase activity"/>
    <property type="evidence" value="ECO:0007669"/>
    <property type="project" value="UniProtKB-KW"/>
</dbReference>
<feature type="transmembrane region" description="Helical" evidence="11">
    <location>
        <begin position="16"/>
        <end position="36"/>
    </location>
</feature>
<dbReference type="Proteomes" id="UP000052022">
    <property type="component" value="Unassembled WGS sequence"/>
</dbReference>
<sequence>MAHAKNHDFHILPPSIWPLLSSVGTFVMLFGAVLWMQGITAWMFWIGFVAVLYSAFCWWAETIAENKAGDHTPVVLIGLRYGFILFVMSEVMFFFAWFWSFFKHAIYPMEQYFGTEYAAPNIYPVDAFHLPLINTLVLLLSGCAVTWAHHALVHENNRKALIQGLAIGIALGIFFTFLQGYEYAHLLHKGWEFGGDEFYSNFFMATGFHGFHVIIGTIFLTVCLIRAMKGDFTPKQHAGFEMAAWYWHFVDVVWLFLFFAVYIWGTAGLAH</sequence>
<feature type="transmembrane region" description="Helical" evidence="11">
    <location>
        <begin position="160"/>
        <end position="178"/>
    </location>
</feature>
<dbReference type="SUPFAM" id="SSF81452">
    <property type="entry name" value="Cytochrome c oxidase subunit III-like"/>
    <property type="match status" value="1"/>
</dbReference>
<dbReference type="PANTHER" id="PTHR11403:SF7">
    <property type="entry name" value="CYTOCHROME C OXIDASE SUBUNIT 3"/>
    <property type="match status" value="1"/>
</dbReference>
<dbReference type="EMBL" id="CYSD01000012">
    <property type="protein sequence ID" value="CUH75502.1"/>
    <property type="molecule type" value="Genomic_DNA"/>
</dbReference>
<evidence type="ECO:0000256" key="10">
    <source>
        <dbReference type="RuleBase" id="RU003376"/>
    </source>
</evidence>
<feature type="transmembrane region" description="Helical" evidence="11">
    <location>
        <begin position="245"/>
        <end position="265"/>
    </location>
</feature>
<feature type="transmembrane region" description="Helical" evidence="11">
    <location>
        <begin position="81"/>
        <end position="102"/>
    </location>
</feature>
<name>A0A0P1G170_9RHOB</name>
<comment type="subcellular location">
    <subcellularLocation>
        <location evidence="10">Cell membrane</location>
        <topology evidence="10">Multi-pass membrane protein</topology>
    </subcellularLocation>
    <subcellularLocation>
        <location evidence="1">Membrane</location>
        <topology evidence="1">Multi-pass membrane protein</topology>
    </subcellularLocation>
</comment>
<evidence type="ECO:0000256" key="5">
    <source>
        <dbReference type="ARBA" id="ARBA00022967"/>
    </source>
</evidence>
<dbReference type="EC" id="7.1.1.9" evidence="3"/>
<gene>
    <name evidence="13" type="primary">ctaE</name>
    <name evidence="13" type="ORF">TRM7557_00419</name>
</gene>
<keyword evidence="13" id="KW-0560">Oxidoreductase</keyword>
<dbReference type="RefSeq" id="WP_058288555.1">
    <property type="nucleotide sequence ID" value="NZ_CYSD01000012.1"/>
</dbReference>
<comment type="similarity">
    <text evidence="2 10">Belongs to the cytochrome c oxidase subunit 3 family.</text>
</comment>
<dbReference type="CDD" id="cd01665">
    <property type="entry name" value="Cyt_c_Oxidase_III"/>
    <property type="match status" value="1"/>
</dbReference>
<dbReference type="InterPro" id="IPR033945">
    <property type="entry name" value="Cyt_c_oxase_su3_dom"/>
</dbReference>
<organism evidence="13 14">
    <name type="scientific">Tritonibacter multivorans</name>
    <dbReference type="NCBI Taxonomy" id="928856"/>
    <lineage>
        <taxon>Bacteria</taxon>
        <taxon>Pseudomonadati</taxon>
        <taxon>Pseudomonadota</taxon>
        <taxon>Alphaproteobacteria</taxon>
        <taxon>Rhodobacterales</taxon>
        <taxon>Paracoccaceae</taxon>
        <taxon>Tritonibacter</taxon>
    </lineage>
</organism>
<evidence type="ECO:0000313" key="13">
    <source>
        <dbReference type="EMBL" id="CUH75502.1"/>
    </source>
</evidence>
<evidence type="ECO:0000256" key="8">
    <source>
        <dbReference type="ARBA" id="ARBA00031400"/>
    </source>
</evidence>
<accession>A0A0P1G170</accession>
<reference evidence="13 14" key="1">
    <citation type="submission" date="2015-09" db="EMBL/GenBank/DDBJ databases">
        <authorList>
            <consortium name="Swine Surveillance"/>
        </authorList>
    </citation>
    <scope>NUCLEOTIDE SEQUENCE [LARGE SCALE GENOMIC DNA]</scope>
    <source>
        <strain evidence="13 14">CECT 7557</strain>
    </source>
</reference>
<evidence type="ECO:0000259" key="12">
    <source>
        <dbReference type="PROSITE" id="PS50253"/>
    </source>
</evidence>
<dbReference type="PANTHER" id="PTHR11403">
    <property type="entry name" value="CYTOCHROME C OXIDASE SUBUNIT III"/>
    <property type="match status" value="1"/>
</dbReference>
<keyword evidence="7 11" id="KW-0472">Membrane</keyword>
<keyword evidence="4 10" id="KW-0812">Transmembrane</keyword>
<proteinExistence type="inferred from homology"/>
<dbReference type="InterPro" id="IPR013833">
    <property type="entry name" value="Cyt_c_oxidase_su3_a-hlx"/>
</dbReference>
<keyword evidence="14" id="KW-1185">Reference proteome</keyword>
<feature type="transmembrane region" description="Helical" evidence="11">
    <location>
        <begin position="198"/>
        <end position="225"/>
    </location>
</feature>
<dbReference type="GO" id="GO:0005886">
    <property type="term" value="C:plasma membrane"/>
    <property type="evidence" value="ECO:0007669"/>
    <property type="project" value="UniProtKB-SubCell"/>
</dbReference>
<feature type="domain" description="Heme-copper oxidase subunit III family profile" evidence="12">
    <location>
        <begin position="5"/>
        <end position="266"/>
    </location>
</feature>
<evidence type="ECO:0000256" key="3">
    <source>
        <dbReference type="ARBA" id="ARBA00012949"/>
    </source>
</evidence>